<dbReference type="GO" id="GO:0070481">
    <property type="term" value="P:nuclear-transcribed mRNA catabolic process, non-stop decay"/>
    <property type="evidence" value="ECO:0007669"/>
    <property type="project" value="EnsemblFungi"/>
</dbReference>
<dbReference type="OrthoDB" id="3231855at2759"/>
<keyword evidence="4" id="KW-1185">Reference proteome</keyword>
<dbReference type="InterPro" id="IPR036063">
    <property type="entry name" value="Smr_dom_sf"/>
</dbReference>
<dbReference type="Gene3D" id="3.30.1370.110">
    <property type="match status" value="1"/>
</dbReference>
<feature type="region of interest" description="Disordered" evidence="1">
    <location>
        <begin position="44"/>
        <end position="65"/>
    </location>
</feature>
<dbReference type="InterPro" id="IPR053020">
    <property type="entry name" value="Smr_domain_protein"/>
</dbReference>
<dbReference type="SMART" id="SM00463">
    <property type="entry name" value="SMR"/>
    <property type="match status" value="1"/>
</dbReference>
<organism evidence="3 4">
    <name type="scientific">Lachancea dasiensis</name>
    <dbReference type="NCBI Taxonomy" id="1072105"/>
    <lineage>
        <taxon>Eukaryota</taxon>
        <taxon>Fungi</taxon>
        <taxon>Dikarya</taxon>
        <taxon>Ascomycota</taxon>
        <taxon>Saccharomycotina</taxon>
        <taxon>Saccharomycetes</taxon>
        <taxon>Saccharomycetales</taxon>
        <taxon>Saccharomycetaceae</taxon>
        <taxon>Lachancea</taxon>
    </lineage>
</organism>
<gene>
    <name evidence="3" type="ORF">LADA_0H09956G</name>
</gene>
<dbReference type="SUPFAM" id="SSF160443">
    <property type="entry name" value="SMR domain-like"/>
    <property type="match status" value="1"/>
</dbReference>
<dbReference type="AlphaFoldDB" id="A0A1G4K2X9"/>
<evidence type="ECO:0000313" key="4">
    <source>
        <dbReference type="Proteomes" id="UP000190274"/>
    </source>
</evidence>
<dbReference type="Pfam" id="PF08590">
    <property type="entry name" value="DUF1771"/>
    <property type="match status" value="1"/>
</dbReference>
<dbReference type="Pfam" id="PF01713">
    <property type="entry name" value="Smr"/>
    <property type="match status" value="1"/>
</dbReference>
<dbReference type="InterPro" id="IPR013899">
    <property type="entry name" value="DUF1771"/>
</dbReference>
<dbReference type="InterPro" id="IPR002625">
    <property type="entry name" value="Smr_dom"/>
</dbReference>
<feature type="domain" description="Smr" evidence="2">
    <location>
        <begin position="98"/>
        <end position="174"/>
    </location>
</feature>
<dbReference type="PANTHER" id="PTHR47417:SF1">
    <property type="entry name" value="SMR DOMAIN-CONTAINING PROTEIN YPL199C"/>
    <property type="match status" value="1"/>
</dbReference>
<accession>A0A1G4K2X9</accession>
<reference evidence="3 4" key="1">
    <citation type="submission" date="2016-03" db="EMBL/GenBank/DDBJ databases">
        <authorList>
            <person name="Devillers H."/>
        </authorList>
    </citation>
    <scope>NUCLEOTIDE SEQUENCE [LARGE SCALE GENOMIC DNA]</scope>
    <source>
        <strain evidence="3">CBS 10888</strain>
    </source>
</reference>
<proteinExistence type="predicted"/>
<evidence type="ECO:0000259" key="2">
    <source>
        <dbReference type="PROSITE" id="PS50828"/>
    </source>
</evidence>
<dbReference type="SMART" id="SM01162">
    <property type="entry name" value="DUF1771"/>
    <property type="match status" value="1"/>
</dbReference>
<sequence>MSLAAVADRGALLSQQRDYNHATDSEYKRLRQLADGAYTKRQQLSQQSQKAFKNGDKGQAHTLSEKAKEQLSVAEKYNMQAAEYVFTQNNADSDSNEIDLHGLYTKEAQWILQKRIAVGVSNHESSLEVIVGKGLHSANGIAKIKPAVEELCQQVHLRNYVDPKNAGVLVIELQNAQVPSSWATMDYSTFAHNGPSKPAQAYQPHGVSQQQPHNNYAQQQQPQYKPQQYQQHQQQHYNQSQGQNNNANNSSQNNDIINMAMKLLCMCVRKNL</sequence>
<dbReference type="EMBL" id="LT598461">
    <property type="protein sequence ID" value="SCU98008.1"/>
    <property type="molecule type" value="Genomic_DNA"/>
</dbReference>
<evidence type="ECO:0000256" key="1">
    <source>
        <dbReference type="SAM" id="MobiDB-lite"/>
    </source>
</evidence>
<evidence type="ECO:0000313" key="3">
    <source>
        <dbReference type="EMBL" id="SCU98008.1"/>
    </source>
</evidence>
<feature type="compositionally biased region" description="Low complexity" evidence="1">
    <location>
        <begin position="209"/>
        <end position="253"/>
    </location>
</feature>
<dbReference type="STRING" id="1266660.A0A1G4K2X9"/>
<feature type="compositionally biased region" description="Basic and acidic residues" evidence="1">
    <location>
        <begin position="53"/>
        <end position="65"/>
    </location>
</feature>
<protein>
    <submittedName>
        <fullName evidence="3">LADA_0H09956g1_1</fullName>
    </submittedName>
</protein>
<dbReference type="Proteomes" id="UP000190274">
    <property type="component" value="Chromosome H"/>
</dbReference>
<feature type="region of interest" description="Disordered" evidence="1">
    <location>
        <begin position="194"/>
        <end position="253"/>
    </location>
</feature>
<dbReference type="PANTHER" id="PTHR47417">
    <property type="entry name" value="SMR DOMAIN-CONTAINING PROTEIN YPL199C"/>
    <property type="match status" value="1"/>
</dbReference>
<name>A0A1G4K2X9_9SACH</name>
<dbReference type="PROSITE" id="PS50828">
    <property type="entry name" value="SMR"/>
    <property type="match status" value="1"/>
</dbReference>